<organism evidence="5 6">
    <name type="scientific">Octopus vulgaris</name>
    <name type="common">Common octopus</name>
    <dbReference type="NCBI Taxonomy" id="6645"/>
    <lineage>
        <taxon>Eukaryota</taxon>
        <taxon>Metazoa</taxon>
        <taxon>Spiralia</taxon>
        <taxon>Lophotrochozoa</taxon>
        <taxon>Mollusca</taxon>
        <taxon>Cephalopoda</taxon>
        <taxon>Coleoidea</taxon>
        <taxon>Octopodiformes</taxon>
        <taxon>Octopoda</taxon>
        <taxon>Incirrata</taxon>
        <taxon>Octopodidae</taxon>
        <taxon>Octopus</taxon>
    </lineage>
</organism>
<keyword evidence="6" id="KW-1185">Reference proteome</keyword>
<dbReference type="InterPro" id="IPR037120">
    <property type="entry name" value="Haem_peroxidase_sf_animal"/>
</dbReference>
<dbReference type="GO" id="GO:0006979">
    <property type="term" value="P:response to oxidative stress"/>
    <property type="evidence" value="ECO:0007669"/>
    <property type="project" value="InterPro"/>
</dbReference>
<proteinExistence type="predicted"/>
<dbReference type="GO" id="GO:0005576">
    <property type="term" value="C:extracellular region"/>
    <property type="evidence" value="ECO:0007669"/>
    <property type="project" value="UniProtKB-SubCell"/>
</dbReference>
<sequence length="523" mass="58071">MRMLVALLVTGIAVILQGGTGTTPYSNFFGNALPLPRKVSLDLFPCQDTTASDATHLFAIFGRLLKFDLFLTEKVTTPESCCSGASCLGIDHNGNTDQRISCGACMNYYKPVLSDNLKCTGKFTLNSGFLPLTGTSFVGVSDDIKNPLVMALYHVFLREHNKLVDKMTEFGISNPSTEAQKLLTAIFQHITYNEYLPMLLGATTPIKSQASGTRVYDSKKLPVVSNSFSLAYELAMDSMLRETVILDPSINPNQKLIDIMGDATKVDSDGEMTYIVKGMLTEASLKIGRKIPCSFRNHCQYSDVVSVLTQDTRYLGIPPYYVFLALTGQTSVTKFNNFPYHDTTTQNLLAGTYNGVFLETIPSSEKLGTTLKKMIQEQFQTLQTGDRFYYENANVFTPAQLTEIRKTSMALLLCRNVASLTSVKQHAFQMSSPNVACSGIAEIDFCDYAAVPRTWSAYQSSSTECSGFKIEFRTCTSTKPIQCPCVVFLDMLKIVHRLELTTNTWPSNKPRENLRYFAIHLNI</sequence>
<dbReference type="AlphaFoldDB" id="A0AA36BNF8"/>
<dbReference type="PROSITE" id="PS50292">
    <property type="entry name" value="PEROXIDASE_3"/>
    <property type="match status" value="1"/>
</dbReference>
<dbReference type="Proteomes" id="UP001162480">
    <property type="component" value="Chromosome 20"/>
</dbReference>
<dbReference type="Pfam" id="PF03098">
    <property type="entry name" value="An_peroxidase"/>
    <property type="match status" value="2"/>
</dbReference>
<name>A0AA36BNF8_OCTVU</name>
<evidence type="ECO:0000256" key="4">
    <source>
        <dbReference type="SAM" id="SignalP"/>
    </source>
</evidence>
<reference evidence="5" key="1">
    <citation type="submission" date="2023-08" db="EMBL/GenBank/DDBJ databases">
        <authorList>
            <person name="Alioto T."/>
            <person name="Alioto T."/>
            <person name="Gomez Garrido J."/>
        </authorList>
    </citation>
    <scope>NUCLEOTIDE SEQUENCE</scope>
</reference>
<evidence type="ECO:0000256" key="2">
    <source>
        <dbReference type="ARBA" id="ARBA00022525"/>
    </source>
</evidence>
<accession>A0AA36BNF8</accession>
<dbReference type="PANTHER" id="PTHR11475:SF4">
    <property type="entry name" value="CHORION PEROXIDASE"/>
    <property type="match status" value="1"/>
</dbReference>
<comment type="subcellular location">
    <subcellularLocation>
        <location evidence="1">Secreted</location>
    </subcellularLocation>
</comment>
<dbReference type="EMBL" id="OX597833">
    <property type="protein sequence ID" value="CAI9737353.1"/>
    <property type="molecule type" value="Genomic_DNA"/>
</dbReference>
<feature type="signal peptide" evidence="4">
    <location>
        <begin position="1"/>
        <end position="21"/>
    </location>
</feature>
<dbReference type="PRINTS" id="PR00457">
    <property type="entry name" value="ANPEROXIDASE"/>
</dbReference>
<gene>
    <name evidence="5" type="ORF">OCTVUL_1B026298</name>
</gene>
<dbReference type="SUPFAM" id="SSF48113">
    <property type="entry name" value="Heme-dependent peroxidases"/>
    <property type="match status" value="1"/>
</dbReference>
<evidence type="ECO:0000256" key="3">
    <source>
        <dbReference type="ARBA" id="ARBA00023180"/>
    </source>
</evidence>
<dbReference type="Gene3D" id="1.10.640.10">
    <property type="entry name" value="Haem peroxidase domain superfamily, animal type"/>
    <property type="match status" value="1"/>
</dbReference>
<dbReference type="PANTHER" id="PTHR11475">
    <property type="entry name" value="OXIDASE/PEROXIDASE"/>
    <property type="match status" value="1"/>
</dbReference>
<keyword evidence="3" id="KW-0325">Glycoprotein</keyword>
<dbReference type="InterPro" id="IPR010255">
    <property type="entry name" value="Haem_peroxidase_sf"/>
</dbReference>
<protein>
    <submittedName>
        <fullName evidence="5">Peroxidase mlt-7-like</fullName>
    </submittedName>
</protein>
<evidence type="ECO:0000256" key="1">
    <source>
        <dbReference type="ARBA" id="ARBA00004613"/>
    </source>
</evidence>
<dbReference type="GO" id="GO:0004601">
    <property type="term" value="F:peroxidase activity"/>
    <property type="evidence" value="ECO:0007669"/>
    <property type="project" value="UniProtKB-KW"/>
</dbReference>
<evidence type="ECO:0000313" key="5">
    <source>
        <dbReference type="EMBL" id="CAI9737353.1"/>
    </source>
</evidence>
<keyword evidence="4" id="KW-0732">Signal</keyword>
<dbReference type="GO" id="GO:0020037">
    <property type="term" value="F:heme binding"/>
    <property type="evidence" value="ECO:0007669"/>
    <property type="project" value="InterPro"/>
</dbReference>
<feature type="chain" id="PRO_5041440154" evidence="4">
    <location>
        <begin position="22"/>
        <end position="523"/>
    </location>
</feature>
<evidence type="ECO:0000313" key="6">
    <source>
        <dbReference type="Proteomes" id="UP001162480"/>
    </source>
</evidence>
<dbReference type="InterPro" id="IPR019791">
    <property type="entry name" value="Haem_peroxidase_animal"/>
</dbReference>
<keyword evidence="2" id="KW-0964">Secreted</keyword>